<dbReference type="KEGG" id="psti:SOO65_15565"/>
<dbReference type="Pfam" id="PF00892">
    <property type="entry name" value="EamA"/>
    <property type="match status" value="1"/>
</dbReference>
<keyword evidence="1" id="KW-1133">Transmembrane helix</keyword>
<feature type="transmembrane region" description="Helical" evidence="1">
    <location>
        <begin position="64"/>
        <end position="83"/>
    </location>
</feature>
<dbReference type="Proteomes" id="UP001324634">
    <property type="component" value="Chromosome"/>
</dbReference>
<dbReference type="EMBL" id="CP139487">
    <property type="protein sequence ID" value="WPU64111.1"/>
    <property type="molecule type" value="Genomic_DNA"/>
</dbReference>
<dbReference type="AlphaFoldDB" id="A0AAX4HLM7"/>
<evidence type="ECO:0000256" key="1">
    <source>
        <dbReference type="SAM" id="Phobius"/>
    </source>
</evidence>
<accession>A0AAX4HLM7</accession>
<dbReference type="GO" id="GO:0016020">
    <property type="term" value="C:membrane"/>
    <property type="evidence" value="ECO:0007669"/>
    <property type="project" value="InterPro"/>
</dbReference>
<gene>
    <name evidence="3" type="ORF">SOO65_15565</name>
</gene>
<keyword evidence="1" id="KW-0472">Membrane</keyword>
<name>A0AAX4HLM7_9BACT</name>
<dbReference type="RefSeq" id="WP_321392253.1">
    <property type="nucleotide sequence ID" value="NZ_CP139487.1"/>
</dbReference>
<organism evidence="3 4">
    <name type="scientific">Peredibacter starrii</name>
    <dbReference type="NCBI Taxonomy" id="28202"/>
    <lineage>
        <taxon>Bacteria</taxon>
        <taxon>Pseudomonadati</taxon>
        <taxon>Bdellovibrionota</taxon>
        <taxon>Bacteriovoracia</taxon>
        <taxon>Bacteriovoracales</taxon>
        <taxon>Bacteriovoracaceae</taxon>
        <taxon>Peredibacter</taxon>
    </lineage>
</organism>
<evidence type="ECO:0000313" key="4">
    <source>
        <dbReference type="Proteomes" id="UP001324634"/>
    </source>
</evidence>
<protein>
    <submittedName>
        <fullName evidence="3">EamA family transporter</fullName>
    </submittedName>
</protein>
<sequence length="138" mass="15344">MLLPVALTVFSSAIYHFMLKQASNKSPFLILFWSYGIAAIVCLALIFFNEQQLKFSLPFKDRPYLPFILALALIGIELGYLASYKSGGKIGQVSMMTQMVSLVVMLTLGFILAKEPLTFKKAFGAVTALFSFFLLSRP</sequence>
<feature type="transmembrane region" description="Helical" evidence="1">
    <location>
        <begin position="95"/>
        <end position="113"/>
    </location>
</feature>
<keyword evidence="4" id="KW-1185">Reference proteome</keyword>
<feature type="transmembrane region" description="Helical" evidence="1">
    <location>
        <begin position="28"/>
        <end position="48"/>
    </location>
</feature>
<reference evidence="3 4" key="1">
    <citation type="submission" date="2023-11" db="EMBL/GenBank/DDBJ databases">
        <title>Peredibacter starrii A3.12.</title>
        <authorList>
            <person name="Mitchell R.J."/>
        </authorList>
    </citation>
    <scope>NUCLEOTIDE SEQUENCE [LARGE SCALE GENOMIC DNA]</scope>
    <source>
        <strain evidence="3 4">A3.12</strain>
    </source>
</reference>
<keyword evidence="1" id="KW-0812">Transmembrane</keyword>
<feature type="domain" description="EamA" evidence="2">
    <location>
        <begin position="5"/>
        <end position="136"/>
    </location>
</feature>
<dbReference type="InterPro" id="IPR000620">
    <property type="entry name" value="EamA_dom"/>
</dbReference>
<evidence type="ECO:0000313" key="3">
    <source>
        <dbReference type="EMBL" id="WPU64111.1"/>
    </source>
</evidence>
<proteinExistence type="predicted"/>
<evidence type="ECO:0000259" key="2">
    <source>
        <dbReference type="Pfam" id="PF00892"/>
    </source>
</evidence>